<sequence length="115" mass="12505">MHRSCVDRQSGACSRKKPVGNKDSNAQAKETKSRSRVLSTQLSSRSRCSARSLKFELPNTVKYGNMDGDSPLGFLASSRSGPAVLDRARSSTDWVSSLPLSCTVRPELSFALQVL</sequence>
<dbReference type="EMBL" id="AHZU02000239">
    <property type="protein sequence ID" value="KFG46913.1"/>
    <property type="molecule type" value="Genomic_DNA"/>
</dbReference>
<proteinExistence type="predicted"/>
<dbReference type="Proteomes" id="UP000028837">
    <property type="component" value="Unassembled WGS sequence"/>
</dbReference>
<gene>
    <name evidence="2" type="ORF">TGDOM2_246535</name>
</gene>
<dbReference type="OrthoDB" id="10337782at2759"/>
<dbReference type="VEuPathDB" id="ToxoDB:TGDOM2_246535"/>
<dbReference type="AlphaFoldDB" id="A0A086KR95"/>
<accession>A0A086KR95</accession>
<name>A0A086KR95_TOXGO</name>
<evidence type="ECO:0000313" key="2">
    <source>
        <dbReference type="EMBL" id="KFG46913.1"/>
    </source>
</evidence>
<organism evidence="2 3">
    <name type="scientific">Toxoplasma gondii GAB2-2007-GAL-DOM2</name>
    <dbReference type="NCBI Taxonomy" id="1130820"/>
    <lineage>
        <taxon>Eukaryota</taxon>
        <taxon>Sar</taxon>
        <taxon>Alveolata</taxon>
        <taxon>Apicomplexa</taxon>
        <taxon>Conoidasida</taxon>
        <taxon>Coccidia</taxon>
        <taxon>Eucoccidiorida</taxon>
        <taxon>Eimeriorina</taxon>
        <taxon>Sarcocystidae</taxon>
        <taxon>Toxoplasma</taxon>
    </lineage>
</organism>
<protein>
    <submittedName>
        <fullName evidence="2">Uncharacterized protein</fullName>
    </submittedName>
</protein>
<comment type="caution">
    <text evidence="2">The sequence shown here is derived from an EMBL/GenBank/DDBJ whole genome shotgun (WGS) entry which is preliminary data.</text>
</comment>
<reference evidence="2 3" key="1">
    <citation type="submission" date="2014-02" db="EMBL/GenBank/DDBJ databases">
        <authorList>
            <person name="Sibley D."/>
            <person name="Venepally P."/>
            <person name="Karamycheva S."/>
            <person name="Hadjithomas M."/>
            <person name="Khan A."/>
            <person name="Brunk B."/>
            <person name="Roos D."/>
            <person name="Caler E."/>
            <person name="Lorenzi H."/>
        </authorList>
    </citation>
    <scope>NUCLEOTIDE SEQUENCE [LARGE SCALE GENOMIC DNA]</scope>
    <source>
        <strain evidence="2 3">GAB2-2007-GAL-DOM2</strain>
    </source>
</reference>
<evidence type="ECO:0000313" key="3">
    <source>
        <dbReference type="Proteomes" id="UP000028837"/>
    </source>
</evidence>
<feature type="region of interest" description="Disordered" evidence="1">
    <location>
        <begin position="1"/>
        <end position="45"/>
    </location>
</feature>
<evidence type="ECO:0000256" key="1">
    <source>
        <dbReference type="SAM" id="MobiDB-lite"/>
    </source>
</evidence>